<dbReference type="Proteomes" id="UP000198851">
    <property type="component" value="Unassembled WGS sequence"/>
</dbReference>
<dbReference type="SMART" id="SM00829">
    <property type="entry name" value="PKS_ER"/>
    <property type="match status" value="1"/>
</dbReference>
<organism evidence="4 5">
    <name type="scientific">Shimia haliotis</name>
    <dbReference type="NCBI Taxonomy" id="1280847"/>
    <lineage>
        <taxon>Bacteria</taxon>
        <taxon>Pseudomonadati</taxon>
        <taxon>Pseudomonadota</taxon>
        <taxon>Alphaproteobacteria</taxon>
        <taxon>Rhodobacterales</taxon>
        <taxon>Roseobacteraceae</taxon>
    </lineage>
</organism>
<keyword evidence="1" id="KW-0560">Oxidoreductase</keyword>
<dbReference type="SUPFAM" id="SSF50129">
    <property type="entry name" value="GroES-like"/>
    <property type="match status" value="2"/>
</dbReference>
<dbReference type="FunFam" id="3.40.50.720:FF:000121">
    <property type="entry name" value="Prostaglandin reductase 2"/>
    <property type="match status" value="1"/>
</dbReference>
<keyword evidence="5" id="KW-1185">Reference proteome</keyword>
<dbReference type="EMBL" id="FOSZ01000001">
    <property type="protein sequence ID" value="SFK52327.1"/>
    <property type="molecule type" value="Genomic_DNA"/>
</dbReference>
<accession>A0A1I4A8B4</accession>
<evidence type="ECO:0000259" key="3">
    <source>
        <dbReference type="SMART" id="SM00829"/>
    </source>
</evidence>
<dbReference type="Gene3D" id="3.40.50.720">
    <property type="entry name" value="NAD(P)-binding Rossmann-like Domain"/>
    <property type="match status" value="1"/>
</dbReference>
<dbReference type="Gene3D" id="3.90.180.10">
    <property type="entry name" value="Medium-chain alcohol dehydrogenases, catalytic domain"/>
    <property type="match status" value="1"/>
</dbReference>
<dbReference type="RefSeq" id="WP_093319179.1">
    <property type="nucleotide sequence ID" value="NZ_FOSZ01000001.1"/>
</dbReference>
<dbReference type="InterPro" id="IPR011032">
    <property type="entry name" value="GroES-like_sf"/>
</dbReference>
<dbReference type="InterPro" id="IPR013149">
    <property type="entry name" value="ADH-like_C"/>
</dbReference>
<dbReference type="InterPro" id="IPR045010">
    <property type="entry name" value="MDR_fam"/>
</dbReference>
<evidence type="ECO:0000256" key="1">
    <source>
        <dbReference type="ARBA" id="ARBA00023002"/>
    </source>
</evidence>
<dbReference type="AlphaFoldDB" id="A0A1I4A8B4"/>
<dbReference type="PANTHER" id="PTHR43205:SF7">
    <property type="entry name" value="PROSTAGLANDIN REDUCTASE 1"/>
    <property type="match status" value="1"/>
</dbReference>
<dbReference type="STRING" id="1280847.SAMN04488036_101205"/>
<feature type="domain" description="Enoyl reductase (ER)" evidence="3">
    <location>
        <begin position="19"/>
        <end position="343"/>
    </location>
</feature>
<evidence type="ECO:0000313" key="5">
    <source>
        <dbReference type="Proteomes" id="UP000198851"/>
    </source>
</evidence>
<name>A0A1I4A8B4_9RHOB</name>
<dbReference type="Pfam" id="PF00107">
    <property type="entry name" value="ADH_zinc_N"/>
    <property type="match status" value="1"/>
</dbReference>
<dbReference type="InterPro" id="IPR020843">
    <property type="entry name" value="ER"/>
</dbReference>
<dbReference type="GO" id="GO:0016628">
    <property type="term" value="F:oxidoreductase activity, acting on the CH-CH group of donors, NAD or NADP as acceptor"/>
    <property type="evidence" value="ECO:0007669"/>
    <property type="project" value="InterPro"/>
</dbReference>
<evidence type="ECO:0000313" key="4">
    <source>
        <dbReference type="EMBL" id="SFK52327.1"/>
    </source>
</evidence>
<proteinExistence type="predicted"/>
<gene>
    <name evidence="4" type="ORF">SAMN04488036_101205</name>
</gene>
<dbReference type="SUPFAM" id="SSF51735">
    <property type="entry name" value="NAD(P)-binding Rossmann-fold domains"/>
    <property type="match status" value="1"/>
</dbReference>
<evidence type="ECO:0000256" key="2">
    <source>
        <dbReference type="SAM" id="MobiDB-lite"/>
    </source>
</evidence>
<protein>
    <recommendedName>
        <fullName evidence="3">Enoyl reductase (ER) domain-containing protein</fullName>
    </recommendedName>
</protein>
<feature type="region of interest" description="Disordered" evidence="2">
    <location>
        <begin position="1"/>
        <end position="21"/>
    </location>
</feature>
<dbReference type="InterPro" id="IPR036291">
    <property type="entry name" value="NAD(P)-bd_dom_sf"/>
</dbReference>
<dbReference type="InterPro" id="IPR041694">
    <property type="entry name" value="ADH_N_2"/>
</dbReference>
<dbReference type="CDD" id="cd05288">
    <property type="entry name" value="PGDH"/>
    <property type="match status" value="1"/>
</dbReference>
<dbReference type="PANTHER" id="PTHR43205">
    <property type="entry name" value="PROSTAGLANDIN REDUCTASE"/>
    <property type="match status" value="1"/>
</dbReference>
<reference evidence="5" key="1">
    <citation type="submission" date="2016-10" db="EMBL/GenBank/DDBJ databases">
        <authorList>
            <person name="Varghese N."/>
            <person name="Submissions S."/>
        </authorList>
    </citation>
    <scope>NUCLEOTIDE SEQUENCE [LARGE SCALE GENOMIC DNA]</scope>
    <source>
        <strain evidence="5">DSM 28453</strain>
    </source>
</reference>
<dbReference type="Pfam" id="PF16884">
    <property type="entry name" value="ADH_N_2"/>
    <property type="match status" value="1"/>
</dbReference>
<dbReference type="OrthoDB" id="9805663at2"/>
<sequence length="346" mass="36941">MSEQMQRITLASRPVGEPSDENFKLETVDLPEIGEGEVLVRNHYMSLDPYMRGRMDDAKSYAAPVPIGGTMEAGTVGEVLASNHPGFAPGDFAFGMLGWATHGVGKGVEMRKLDPKLAPITTALGVLGMPGFTGWFGLMEYGKPKAGETLVVAAATGPVGSMVGQVAKNLGLRVVGIAGGAEKCAMAVETYGFDACIDHYAYETASDLRRGLKAECPKGVDIYFENVGGKVLDAVLPMMNPFGRIPLCGMIAWYNAGAPGSDASAEALTGPRMWRSILVNFLSVNGFIISNHFDKYPDFLRDVGPMMAQGKIAFVEDIAEGLENAPEAFRGLLKGRNKGKQLVKLI</sequence>